<protein>
    <submittedName>
        <fullName evidence="2">Uncharacterized protein</fullName>
    </submittedName>
</protein>
<reference evidence="2" key="1">
    <citation type="submission" date="2021-02" db="EMBL/GenBank/DDBJ databases">
        <title>First Annotated Genome of the Yellow-green Alga Tribonema minus.</title>
        <authorList>
            <person name="Mahan K.M."/>
        </authorList>
    </citation>
    <scope>NUCLEOTIDE SEQUENCE</scope>
    <source>
        <strain evidence="2">UTEX B ZZ1240</strain>
    </source>
</reference>
<dbReference type="Proteomes" id="UP000664859">
    <property type="component" value="Unassembled WGS sequence"/>
</dbReference>
<comment type="caution">
    <text evidence="2">The sequence shown here is derived from an EMBL/GenBank/DDBJ whole genome shotgun (WGS) entry which is preliminary data.</text>
</comment>
<dbReference type="Gene3D" id="3.80.10.10">
    <property type="entry name" value="Ribonuclease Inhibitor"/>
    <property type="match status" value="1"/>
</dbReference>
<dbReference type="SUPFAM" id="SSF52058">
    <property type="entry name" value="L domain-like"/>
    <property type="match status" value="1"/>
</dbReference>
<dbReference type="EMBL" id="JAFCMP010000535">
    <property type="protein sequence ID" value="KAG5176672.1"/>
    <property type="molecule type" value="Genomic_DNA"/>
</dbReference>
<feature type="region of interest" description="Disordered" evidence="1">
    <location>
        <begin position="447"/>
        <end position="473"/>
    </location>
</feature>
<evidence type="ECO:0000256" key="1">
    <source>
        <dbReference type="SAM" id="MobiDB-lite"/>
    </source>
</evidence>
<organism evidence="2 3">
    <name type="scientific">Tribonema minus</name>
    <dbReference type="NCBI Taxonomy" id="303371"/>
    <lineage>
        <taxon>Eukaryota</taxon>
        <taxon>Sar</taxon>
        <taxon>Stramenopiles</taxon>
        <taxon>Ochrophyta</taxon>
        <taxon>PX clade</taxon>
        <taxon>Xanthophyceae</taxon>
        <taxon>Tribonematales</taxon>
        <taxon>Tribonemataceae</taxon>
        <taxon>Tribonema</taxon>
    </lineage>
</organism>
<evidence type="ECO:0000313" key="3">
    <source>
        <dbReference type="Proteomes" id="UP000664859"/>
    </source>
</evidence>
<accession>A0A835YJT8</accession>
<gene>
    <name evidence="2" type="ORF">JKP88DRAFT_282692</name>
</gene>
<sequence length="529" mass="57409">MDVDMSALEEPLSAPGRHVEVSYRARRDGFGGYAQLSIATSYAGGQAAMQRQRLEGMGGAVMKRACVGSYAVQQREVAALRCLLPAEAWACCNTVSDVAAEHIPVTVHLYGNGRHGDCSLLDDSVVSSATPAGVISQLLRRQVVSLVAEGCLTSLAIHISCVKGSSGDDADDIWHARQAALIAAAPPTLASLVLDCFSLESLPQPLQLPPHLRELTLLEYRGKAKCFVRDLGDTIMPRSLNTLTLEAYTIGPGLQLPRDLRTLRLVRCSLLWRDDVIAGRRITQFSSFPDSLVTLELELLNSADDRLEHPLLTLPPNLQHLRITCEEESDTRIMFHGPLGPLPPSLRTLLIDHHYGCMALPPLPPGLREVTLGEYEHALPAPLPPCLEALELRDCRKRQRLREALASTDSSRLQRLTLVQKSAGGSLCSAIGPLPAALTHFTCWLNGSGDKDEDEPEDEDEDGDGRNAQLPPLPQGLQELRVNGVALPAALPASLRLVRLGTDVDMSVLEEPLQMPGRRIEVECATHSG</sequence>
<proteinExistence type="predicted"/>
<name>A0A835YJT8_9STRA</name>
<dbReference type="InterPro" id="IPR032675">
    <property type="entry name" value="LRR_dom_sf"/>
</dbReference>
<keyword evidence="3" id="KW-1185">Reference proteome</keyword>
<dbReference type="AlphaFoldDB" id="A0A835YJT8"/>
<evidence type="ECO:0000313" key="2">
    <source>
        <dbReference type="EMBL" id="KAG5176672.1"/>
    </source>
</evidence>
<feature type="compositionally biased region" description="Acidic residues" evidence="1">
    <location>
        <begin position="451"/>
        <end position="463"/>
    </location>
</feature>